<reference evidence="1" key="1">
    <citation type="submission" date="2020-08" db="EMBL/GenBank/DDBJ databases">
        <title>Multicomponent nature underlies the extraordinary mechanical properties of spider dragline silk.</title>
        <authorList>
            <person name="Kono N."/>
            <person name="Nakamura H."/>
            <person name="Mori M."/>
            <person name="Yoshida Y."/>
            <person name="Ohtoshi R."/>
            <person name="Malay A.D."/>
            <person name="Moran D.A.P."/>
            <person name="Tomita M."/>
            <person name="Numata K."/>
            <person name="Arakawa K."/>
        </authorList>
    </citation>
    <scope>NUCLEOTIDE SEQUENCE</scope>
</reference>
<proteinExistence type="predicted"/>
<gene>
    <name evidence="1" type="ORF">TNCV_4845181</name>
</gene>
<organism evidence="1 2">
    <name type="scientific">Trichonephila clavipes</name>
    <name type="common">Golden silk orbweaver</name>
    <name type="synonym">Nephila clavipes</name>
    <dbReference type="NCBI Taxonomy" id="2585209"/>
    <lineage>
        <taxon>Eukaryota</taxon>
        <taxon>Metazoa</taxon>
        <taxon>Ecdysozoa</taxon>
        <taxon>Arthropoda</taxon>
        <taxon>Chelicerata</taxon>
        <taxon>Arachnida</taxon>
        <taxon>Araneae</taxon>
        <taxon>Araneomorphae</taxon>
        <taxon>Entelegynae</taxon>
        <taxon>Araneoidea</taxon>
        <taxon>Nephilidae</taxon>
        <taxon>Trichonephila</taxon>
    </lineage>
</organism>
<dbReference type="AlphaFoldDB" id="A0A8X6WLX5"/>
<dbReference type="Proteomes" id="UP000887159">
    <property type="component" value="Unassembled WGS sequence"/>
</dbReference>
<accession>A0A8X6WLX5</accession>
<comment type="caution">
    <text evidence="1">The sequence shown here is derived from an EMBL/GenBank/DDBJ whole genome shotgun (WGS) entry which is preliminary data.</text>
</comment>
<name>A0A8X6WLX5_TRICX</name>
<sequence>MDKPISKQKIAQLNSLWIRSLLPNQKSTRPTSTTNKQSTVPPAHHWCSACQASTEHILDYLQLSKQDLYEDPLMVLDVLRVNDIMDLV</sequence>
<dbReference type="EMBL" id="BMAU01021435">
    <property type="protein sequence ID" value="GFY36146.1"/>
    <property type="molecule type" value="Genomic_DNA"/>
</dbReference>
<protein>
    <submittedName>
        <fullName evidence="1">Uncharacterized protein</fullName>
    </submittedName>
</protein>
<evidence type="ECO:0000313" key="2">
    <source>
        <dbReference type="Proteomes" id="UP000887159"/>
    </source>
</evidence>
<evidence type="ECO:0000313" key="1">
    <source>
        <dbReference type="EMBL" id="GFY36146.1"/>
    </source>
</evidence>
<keyword evidence="2" id="KW-1185">Reference proteome</keyword>